<dbReference type="RefSeq" id="WP_145198564.1">
    <property type="nucleotide sequence ID" value="NZ_CP036434.1"/>
</dbReference>
<dbReference type="InterPro" id="IPR003787">
    <property type="entry name" value="Sulphur_relay_DsrE/F-like"/>
</dbReference>
<name>A0A518ETS9_9BACT</name>
<dbReference type="Proteomes" id="UP000320390">
    <property type="component" value="Chromosome"/>
</dbReference>
<dbReference type="SUPFAM" id="SSF75169">
    <property type="entry name" value="DsrEFH-like"/>
    <property type="match status" value="1"/>
</dbReference>
<evidence type="ECO:0000313" key="1">
    <source>
        <dbReference type="EMBL" id="QDV07490.1"/>
    </source>
</evidence>
<dbReference type="EMBL" id="CP036434">
    <property type="protein sequence ID" value="QDV07490.1"/>
    <property type="molecule type" value="Genomic_DNA"/>
</dbReference>
<accession>A0A518ETS9</accession>
<dbReference type="OrthoDB" id="9801500at2"/>
<organism evidence="1 2">
    <name type="scientific">Saltatorellus ferox</name>
    <dbReference type="NCBI Taxonomy" id="2528018"/>
    <lineage>
        <taxon>Bacteria</taxon>
        <taxon>Pseudomonadati</taxon>
        <taxon>Planctomycetota</taxon>
        <taxon>Planctomycetia</taxon>
        <taxon>Planctomycetia incertae sedis</taxon>
        <taxon>Saltatorellus</taxon>
    </lineage>
</organism>
<protein>
    <submittedName>
        <fullName evidence="1">DsrE/DsrF-like family protein</fullName>
    </submittedName>
</protein>
<dbReference type="AlphaFoldDB" id="A0A518ETS9"/>
<dbReference type="Gene3D" id="3.40.1260.10">
    <property type="entry name" value="DsrEFH-like"/>
    <property type="match status" value="1"/>
</dbReference>
<proteinExistence type="predicted"/>
<dbReference type="Pfam" id="PF02635">
    <property type="entry name" value="DsrE"/>
    <property type="match status" value="1"/>
</dbReference>
<gene>
    <name evidence="1" type="ORF">Poly30_30160</name>
</gene>
<evidence type="ECO:0000313" key="2">
    <source>
        <dbReference type="Proteomes" id="UP000320390"/>
    </source>
</evidence>
<keyword evidence="2" id="KW-1185">Reference proteome</keyword>
<sequence>MKTVLLLNQDRMGHGDEALGRRILKTFLQKAIALKGLDAVLMVNGGVKLTAAGSEVLGELTMLEENGVDMVPCGTCLEQFGVTPAVGKVGSMDEIIGAMNRADKVITL</sequence>
<dbReference type="InterPro" id="IPR027396">
    <property type="entry name" value="DsrEFH-like"/>
</dbReference>
<reference evidence="1 2" key="1">
    <citation type="submission" date="2019-02" db="EMBL/GenBank/DDBJ databases">
        <title>Deep-cultivation of Planctomycetes and their phenomic and genomic characterization uncovers novel biology.</title>
        <authorList>
            <person name="Wiegand S."/>
            <person name="Jogler M."/>
            <person name="Boedeker C."/>
            <person name="Pinto D."/>
            <person name="Vollmers J."/>
            <person name="Rivas-Marin E."/>
            <person name="Kohn T."/>
            <person name="Peeters S.H."/>
            <person name="Heuer A."/>
            <person name="Rast P."/>
            <person name="Oberbeckmann S."/>
            <person name="Bunk B."/>
            <person name="Jeske O."/>
            <person name="Meyerdierks A."/>
            <person name="Storesund J.E."/>
            <person name="Kallscheuer N."/>
            <person name="Luecker S."/>
            <person name="Lage O.M."/>
            <person name="Pohl T."/>
            <person name="Merkel B.J."/>
            <person name="Hornburger P."/>
            <person name="Mueller R.-W."/>
            <person name="Bruemmer F."/>
            <person name="Labrenz M."/>
            <person name="Spormann A.M."/>
            <person name="Op den Camp H."/>
            <person name="Overmann J."/>
            <person name="Amann R."/>
            <person name="Jetten M.S.M."/>
            <person name="Mascher T."/>
            <person name="Medema M.H."/>
            <person name="Devos D.P."/>
            <person name="Kaster A.-K."/>
            <person name="Ovreas L."/>
            <person name="Rohde M."/>
            <person name="Galperin M.Y."/>
            <person name="Jogler C."/>
        </authorList>
    </citation>
    <scope>NUCLEOTIDE SEQUENCE [LARGE SCALE GENOMIC DNA]</scope>
    <source>
        <strain evidence="1 2">Poly30</strain>
    </source>
</reference>